<feature type="transmembrane region" description="Helical" evidence="1">
    <location>
        <begin position="160"/>
        <end position="180"/>
    </location>
</feature>
<dbReference type="Proteomes" id="UP000680206">
    <property type="component" value="Unassembled WGS sequence"/>
</dbReference>
<feature type="transmembrane region" description="Helical" evidence="1">
    <location>
        <begin position="220"/>
        <end position="240"/>
    </location>
</feature>
<evidence type="ECO:0000313" key="2">
    <source>
        <dbReference type="EMBL" id="MBO2456315.1"/>
    </source>
</evidence>
<name>A0ABS3RHV9_9ACTN</name>
<accession>A0ABS3RHV9</accession>
<feature type="transmembrane region" description="Helical" evidence="1">
    <location>
        <begin position="192"/>
        <end position="214"/>
    </location>
</feature>
<keyword evidence="1" id="KW-0472">Membrane</keyword>
<keyword evidence="3" id="KW-1185">Reference proteome</keyword>
<feature type="transmembrane region" description="Helical" evidence="1">
    <location>
        <begin position="33"/>
        <end position="49"/>
    </location>
</feature>
<dbReference type="EMBL" id="JAGEPF010000001">
    <property type="protein sequence ID" value="MBO2456315.1"/>
    <property type="molecule type" value="Genomic_DNA"/>
</dbReference>
<reference evidence="2 3" key="1">
    <citation type="submission" date="2021-03" db="EMBL/GenBank/DDBJ databases">
        <title>Actinomadura violae sp. nov., isolated from lichen in Thailand.</title>
        <authorList>
            <person name="Kanchanasin P."/>
            <person name="Saeng-In P."/>
            <person name="Phongsopitanun W."/>
            <person name="Yuki M."/>
            <person name="Kudo T."/>
            <person name="Ohkuma M."/>
            <person name="Tanasupawat S."/>
        </authorList>
    </citation>
    <scope>NUCLEOTIDE SEQUENCE [LARGE SCALE GENOMIC DNA]</scope>
    <source>
        <strain evidence="2 3">LCR2-06</strain>
    </source>
</reference>
<keyword evidence="1" id="KW-0812">Transmembrane</keyword>
<dbReference type="Pfam" id="PF09852">
    <property type="entry name" value="DUF2079"/>
    <property type="match status" value="1"/>
</dbReference>
<feature type="transmembrane region" description="Helical" evidence="1">
    <location>
        <begin position="136"/>
        <end position="154"/>
    </location>
</feature>
<comment type="caution">
    <text evidence="2">The sequence shown here is derived from an EMBL/GenBank/DDBJ whole genome shotgun (WGS) entry which is preliminary data.</text>
</comment>
<protein>
    <submittedName>
        <fullName evidence="2">DUF2079 domain-containing protein</fullName>
    </submittedName>
</protein>
<evidence type="ECO:0000313" key="3">
    <source>
        <dbReference type="Proteomes" id="UP000680206"/>
    </source>
</evidence>
<gene>
    <name evidence="2" type="ORF">J4709_01765</name>
</gene>
<dbReference type="InterPro" id="IPR018650">
    <property type="entry name" value="STSV1_Orf64"/>
</dbReference>
<organism evidence="2 3">
    <name type="scientific">Actinomadura violacea</name>
    <dbReference type="NCBI Taxonomy" id="2819934"/>
    <lineage>
        <taxon>Bacteria</taxon>
        <taxon>Bacillati</taxon>
        <taxon>Actinomycetota</taxon>
        <taxon>Actinomycetes</taxon>
        <taxon>Streptosporangiales</taxon>
        <taxon>Thermomonosporaceae</taxon>
        <taxon>Actinomadura</taxon>
    </lineage>
</organism>
<keyword evidence="1" id="KW-1133">Transmembrane helix</keyword>
<sequence length="276" mass="29249">MSELTAGAASLAPESASEPVAPRRAAAPRGMRAAIALGLFAVYAAFSLLRHRRMQSTGYDLGIFDQAVQAYARFHAPIVPLKGPGTNLLGDHFHPILVVLAPLYWLWWDPRTLLLAQAALIAASSLPLARLATARLGARAGIAVTLAYGLSWGIQGAVSFDFHEIAFAVPLLAFALVALAEGRWRAGVAWTLPLLLVKEDMGLVVGAVGLFLLLKKQYRLGAVTAFAGPAALLLSITVIIPHFNASGQYGYWNQMSSHGSTLQPCGARASCTTTPP</sequence>
<dbReference type="RefSeq" id="WP_208236105.1">
    <property type="nucleotide sequence ID" value="NZ_JAGEPF010000001.1"/>
</dbReference>
<evidence type="ECO:0000256" key="1">
    <source>
        <dbReference type="SAM" id="Phobius"/>
    </source>
</evidence>
<proteinExistence type="predicted"/>